<dbReference type="GO" id="GO:0015228">
    <property type="term" value="F:coenzyme A transmembrane transporter activity"/>
    <property type="evidence" value="ECO:0007669"/>
    <property type="project" value="TreeGrafter"/>
</dbReference>
<evidence type="ECO:0000256" key="8">
    <source>
        <dbReference type="ARBA" id="ARBA00023140"/>
    </source>
</evidence>
<evidence type="ECO:0008006" key="14">
    <source>
        <dbReference type="Google" id="ProtNLM"/>
    </source>
</evidence>
<dbReference type="PROSITE" id="PS50920">
    <property type="entry name" value="SOLCAR"/>
    <property type="match status" value="3"/>
</dbReference>
<dbReference type="EMBL" id="KV454436">
    <property type="protein sequence ID" value="ODQ78268.1"/>
    <property type="molecule type" value="Genomic_DNA"/>
</dbReference>
<feature type="repeat" description="Solcar" evidence="9">
    <location>
        <begin position="4"/>
        <end position="111"/>
    </location>
</feature>
<name>A0A1E3QKX4_9ASCO</name>
<dbReference type="GO" id="GO:0005778">
    <property type="term" value="C:peroxisomal membrane"/>
    <property type="evidence" value="ECO:0007669"/>
    <property type="project" value="UniProtKB-SubCell"/>
</dbReference>
<dbReference type="Proteomes" id="UP000094336">
    <property type="component" value="Unassembled WGS sequence"/>
</dbReference>
<feature type="transmembrane region" description="Helical" evidence="11">
    <location>
        <begin position="6"/>
        <end position="28"/>
    </location>
</feature>
<evidence type="ECO:0000256" key="6">
    <source>
        <dbReference type="ARBA" id="ARBA00022989"/>
    </source>
</evidence>
<proteinExistence type="inferred from homology"/>
<dbReference type="Pfam" id="PF00153">
    <property type="entry name" value="Mito_carr"/>
    <property type="match status" value="3"/>
</dbReference>
<dbReference type="GeneID" id="30147470"/>
<dbReference type="SUPFAM" id="SSF103506">
    <property type="entry name" value="Mitochondrial carrier"/>
    <property type="match status" value="1"/>
</dbReference>
<gene>
    <name evidence="12" type="ORF">BABINDRAFT_162922</name>
</gene>
<dbReference type="OrthoDB" id="2019556at2759"/>
<keyword evidence="5" id="KW-0677">Repeat</keyword>
<keyword evidence="6 11" id="KW-1133">Transmembrane helix</keyword>
<evidence type="ECO:0000256" key="3">
    <source>
        <dbReference type="ARBA" id="ARBA00022448"/>
    </source>
</evidence>
<keyword evidence="3 10" id="KW-0813">Transport</keyword>
<keyword evidence="7 9" id="KW-0472">Membrane</keyword>
<keyword evidence="13" id="KW-1185">Reference proteome</keyword>
<feature type="repeat" description="Solcar" evidence="9">
    <location>
        <begin position="126"/>
        <end position="208"/>
    </location>
</feature>
<comment type="subcellular location">
    <subcellularLocation>
        <location evidence="1">Peroxisome membrane</location>
        <topology evidence="1">Multi-pass membrane protein</topology>
    </subcellularLocation>
</comment>
<evidence type="ECO:0000256" key="1">
    <source>
        <dbReference type="ARBA" id="ARBA00004585"/>
    </source>
</evidence>
<evidence type="ECO:0000256" key="2">
    <source>
        <dbReference type="ARBA" id="ARBA00006375"/>
    </source>
</evidence>
<dbReference type="GO" id="GO:0005347">
    <property type="term" value="F:ATP transmembrane transporter activity"/>
    <property type="evidence" value="ECO:0007669"/>
    <property type="project" value="TreeGrafter"/>
</dbReference>
<reference evidence="13" key="1">
    <citation type="submission" date="2016-05" db="EMBL/GenBank/DDBJ databases">
        <title>Comparative genomics of biotechnologically important yeasts.</title>
        <authorList>
            <consortium name="DOE Joint Genome Institute"/>
            <person name="Riley R."/>
            <person name="Haridas S."/>
            <person name="Wolfe K.H."/>
            <person name="Lopes M.R."/>
            <person name="Hittinger C.T."/>
            <person name="Goker M."/>
            <person name="Salamov A."/>
            <person name="Wisecaver J."/>
            <person name="Long T.M."/>
            <person name="Aerts A.L."/>
            <person name="Barry K."/>
            <person name="Choi C."/>
            <person name="Clum A."/>
            <person name="Coughlan A.Y."/>
            <person name="Deshpande S."/>
            <person name="Douglass A.P."/>
            <person name="Hanson S.J."/>
            <person name="Klenk H.-P."/>
            <person name="Labutti K."/>
            <person name="Lapidus A."/>
            <person name="Lindquist E."/>
            <person name="Lipzen A."/>
            <person name="Meier-Kolthoff J.P."/>
            <person name="Ohm R.A."/>
            <person name="Otillar R.P."/>
            <person name="Pangilinan J."/>
            <person name="Peng Y."/>
            <person name="Rokas A."/>
            <person name="Rosa C.A."/>
            <person name="Scheuner C."/>
            <person name="Sibirny A.A."/>
            <person name="Slot J.C."/>
            <person name="Stielow J.B."/>
            <person name="Sun H."/>
            <person name="Kurtzman C.P."/>
            <person name="Blackwell M."/>
            <person name="Grigoriev I.V."/>
            <person name="Jeffries T.W."/>
        </authorList>
    </citation>
    <scope>NUCLEOTIDE SEQUENCE [LARGE SCALE GENOMIC DNA]</scope>
    <source>
        <strain evidence="13">NRRL Y-12698</strain>
    </source>
</reference>
<dbReference type="GO" id="GO:0015230">
    <property type="term" value="F:FAD transmembrane transporter activity"/>
    <property type="evidence" value="ECO:0007669"/>
    <property type="project" value="TreeGrafter"/>
</dbReference>
<evidence type="ECO:0000313" key="13">
    <source>
        <dbReference type="Proteomes" id="UP000094336"/>
    </source>
</evidence>
<dbReference type="InterPro" id="IPR023395">
    <property type="entry name" value="MCP_dom_sf"/>
</dbReference>
<dbReference type="PANTHER" id="PTHR45939:SF5">
    <property type="entry name" value="PEROXISOMAL MEMBRANE PROTEIN PMP34"/>
    <property type="match status" value="1"/>
</dbReference>
<accession>A0A1E3QKX4</accession>
<dbReference type="AlphaFoldDB" id="A0A1E3QKX4"/>
<dbReference type="GO" id="GO:0051724">
    <property type="term" value="F:NAD transmembrane transporter activity"/>
    <property type="evidence" value="ECO:0007669"/>
    <property type="project" value="TreeGrafter"/>
</dbReference>
<dbReference type="GO" id="GO:0080122">
    <property type="term" value="F:AMP transmembrane transporter activity"/>
    <property type="evidence" value="ECO:0007669"/>
    <property type="project" value="TreeGrafter"/>
</dbReference>
<dbReference type="InterPro" id="IPR052217">
    <property type="entry name" value="Mito/Peroxisomal_Carrier"/>
</dbReference>
<evidence type="ECO:0000256" key="11">
    <source>
        <dbReference type="SAM" id="Phobius"/>
    </source>
</evidence>
<evidence type="ECO:0000256" key="10">
    <source>
        <dbReference type="RuleBase" id="RU000488"/>
    </source>
</evidence>
<dbReference type="STRING" id="984486.A0A1E3QKX4"/>
<keyword evidence="4 9" id="KW-0812">Transmembrane</keyword>
<dbReference type="InterPro" id="IPR018108">
    <property type="entry name" value="MCP_transmembrane"/>
</dbReference>
<comment type="similarity">
    <text evidence="2 10">Belongs to the mitochondrial carrier (TC 2.A.29) family.</text>
</comment>
<feature type="transmembrane region" description="Helical" evidence="11">
    <location>
        <begin position="83"/>
        <end position="104"/>
    </location>
</feature>
<sequence length="330" mass="36091">MSSNDNVAHALAGAGGGALSMIVTYPLVTLSTKAQTTATKKTNDTEAQKLTKEEYQQQLSKLAKTSFFQNVVKTLKQEGVTGLYAGLESAIYGIALTNFIYYYFYEYTSKSFVKSNLEKDRASRGLSTAQSMLAGAIAGSITSVSTNPIWVANTRMTVSKTQNGTIKTLINIVKTDGVGALFNGVLPALVLVLNPIIQYTIFEQLKNFLLKRSKKKSITPLNAFFIGALGKLVATSVTYPYITLKARMHLATKSTTEAGEVQKLTSISAMVKDIVKNEGVSGFYNGIRVKLTQSILSAAFLFYFKEELYQGSVRILRGIDYVRSTRPKKI</sequence>
<evidence type="ECO:0000256" key="7">
    <source>
        <dbReference type="ARBA" id="ARBA00023136"/>
    </source>
</evidence>
<dbReference type="GO" id="GO:0044610">
    <property type="term" value="F:FMN transmembrane transporter activity"/>
    <property type="evidence" value="ECO:0007669"/>
    <property type="project" value="TreeGrafter"/>
</dbReference>
<feature type="transmembrane region" description="Helical" evidence="11">
    <location>
        <begin position="223"/>
        <end position="242"/>
    </location>
</feature>
<evidence type="ECO:0000256" key="4">
    <source>
        <dbReference type="ARBA" id="ARBA00022692"/>
    </source>
</evidence>
<feature type="transmembrane region" description="Helical" evidence="11">
    <location>
        <begin position="180"/>
        <end position="202"/>
    </location>
</feature>
<evidence type="ECO:0000256" key="9">
    <source>
        <dbReference type="PROSITE-ProRule" id="PRU00282"/>
    </source>
</evidence>
<evidence type="ECO:0000256" key="5">
    <source>
        <dbReference type="ARBA" id="ARBA00022737"/>
    </source>
</evidence>
<dbReference type="Gene3D" id="1.50.40.10">
    <property type="entry name" value="Mitochondrial carrier domain"/>
    <property type="match status" value="1"/>
</dbReference>
<organism evidence="12 13">
    <name type="scientific">Babjeviella inositovora NRRL Y-12698</name>
    <dbReference type="NCBI Taxonomy" id="984486"/>
    <lineage>
        <taxon>Eukaryota</taxon>
        <taxon>Fungi</taxon>
        <taxon>Dikarya</taxon>
        <taxon>Ascomycota</taxon>
        <taxon>Saccharomycotina</taxon>
        <taxon>Pichiomycetes</taxon>
        <taxon>Serinales incertae sedis</taxon>
        <taxon>Babjeviella</taxon>
    </lineage>
</organism>
<evidence type="ECO:0000313" key="12">
    <source>
        <dbReference type="EMBL" id="ODQ78268.1"/>
    </source>
</evidence>
<keyword evidence="8" id="KW-0576">Peroxisome</keyword>
<protein>
    <recommendedName>
        <fullName evidence="14">Peroxisomal membrane protein PMP47A</fullName>
    </recommendedName>
</protein>
<feature type="repeat" description="Solcar" evidence="9">
    <location>
        <begin position="218"/>
        <end position="311"/>
    </location>
</feature>
<dbReference type="PANTHER" id="PTHR45939">
    <property type="entry name" value="PEROXISOMAL MEMBRANE PROTEIN PMP34-RELATED"/>
    <property type="match status" value="1"/>
</dbReference>
<dbReference type="RefSeq" id="XP_018983596.1">
    <property type="nucleotide sequence ID" value="XM_019129617.1"/>
</dbReference>
<dbReference type="GO" id="GO:0015217">
    <property type="term" value="F:ADP transmembrane transporter activity"/>
    <property type="evidence" value="ECO:0007669"/>
    <property type="project" value="TreeGrafter"/>
</dbReference>